<name>A0ABZ1Q7I2_9ACTN</name>
<organism evidence="1 2">
    <name type="scientific">Streptomyces erythrochromogenes</name>
    <dbReference type="NCBI Taxonomy" id="285574"/>
    <lineage>
        <taxon>Bacteria</taxon>
        <taxon>Bacillati</taxon>
        <taxon>Actinomycetota</taxon>
        <taxon>Actinomycetes</taxon>
        <taxon>Kitasatosporales</taxon>
        <taxon>Streptomycetaceae</taxon>
        <taxon>Streptomyces</taxon>
    </lineage>
</organism>
<proteinExistence type="predicted"/>
<evidence type="ECO:0000313" key="1">
    <source>
        <dbReference type="EMBL" id="WUN78643.1"/>
    </source>
</evidence>
<sequence length="132" mass="14394">MRLLAAYAPPHPDGDWFQCLFWPLLRAAAELPVLRGVYPSLALNCLVVHHGPDVWRSDPADRWPAVCVGSEGVYAVVSDAWSNDAEVLFETVDPVLVAVEWGKLIGVRQGSGWVKSGQGRLVGFGGESRQLI</sequence>
<dbReference type="GeneID" id="95496182"/>
<protein>
    <submittedName>
        <fullName evidence="1">Uncharacterized protein</fullName>
    </submittedName>
</protein>
<dbReference type="RefSeq" id="WP_328739006.1">
    <property type="nucleotide sequence ID" value="NZ_CP108036.1"/>
</dbReference>
<gene>
    <name evidence="1" type="ORF">OHA91_09075</name>
</gene>
<dbReference type="Proteomes" id="UP001432312">
    <property type="component" value="Chromosome"/>
</dbReference>
<dbReference type="EMBL" id="CP108036">
    <property type="protein sequence ID" value="WUN78643.1"/>
    <property type="molecule type" value="Genomic_DNA"/>
</dbReference>
<reference evidence="1" key="1">
    <citation type="submission" date="2022-10" db="EMBL/GenBank/DDBJ databases">
        <title>The complete genomes of actinobacterial strains from the NBC collection.</title>
        <authorList>
            <person name="Joergensen T.S."/>
            <person name="Alvarez Arevalo M."/>
            <person name="Sterndorff E.B."/>
            <person name="Faurdal D."/>
            <person name="Vuksanovic O."/>
            <person name="Mourched A.-S."/>
            <person name="Charusanti P."/>
            <person name="Shaw S."/>
            <person name="Blin K."/>
            <person name="Weber T."/>
        </authorList>
    </citation>
    <scope>NUCLEOTIDE SEQUENCE</scope>
    <source>
        <strain evidence="1">NBC_00303</strain>
    </source>
</reference>
<evidence type="ECO:0000313" key="2">
    <source>
        <dbReference type="Proteomes" id="UP001432312"/>
    </source>
</evidence>
<accession>A0ABZ1Q7I2</accession>
<keyword evidence="2" id="KW-1185">Reference proteome</keyword>